<dbReference type="EMBL" id="AP021906">
    <property type="protein sequence ID" value="BBP93571.1"/>
    <property type="molecule type" value="Genomic_DNA"/>
</dbReference>
<feature type="domain" description="ABC-type glycine betaine transport system substrate-binding" evidence="1">
    <location>
        <begin position="28"/>
        <end position="101"/>
    </location>
</feature>
<dbReference type="Proteomes" id="UP000464658">
    <property type="component" value="Chromosome"/>
</dbReference>
<dbReference type="AlphaFoldDB" id="A0A5S9MKT0"/>
<proteinExistence type="predicted"/>
<evidence type="ECO:0000313" key="3">
    <source>
        <dbReference type="Proteomes" id="UP000464658"/>
    </source>
</evidence>
<evidence type="ECO:0000259" key="1">
    <source>
        <dbReference type="Pfam" id="PF04069"/>
    </source>
</evidence>
<sequence length="103" mass="11580">MISVAVFFCSDCRSSCRCPRSLFQQEKKEITIGGKLGSEPEILISMYKLLIEQDTDIQVNLKPGLGKTSFVFQALRSGDIDIYPEFTGTAISEFLKETAKKHR</sequence>
<accession>A0A5S9MKT0</accession>
<protein>
    <recommendedName>
        <fullName evidence="1">ABC-type glycine betaine transport system substrate-binding domain-containing protein</fullName>
    </recommendedName>
</protein>
<dbReference type="InterPro" id="IPR007210">
    <property type="entry name" value="ABC_Gly_betaine_transp_sub-bd"/>
</dbReference>
<evidence type="ECO:0000313" key="2">
    <source>
        <dbReference type="EMBL" id="BBP93571.1"/>
    </source>
</evidence>
<dbReference type="Gene3D" id="3.40.190.10">
    <property type="entry name" value="Periplasmic binding protein-like II"/>
    <property type="match status" value="1"/>
</dbReference>
<dbReference type="Pfam" id="PF04069">
    <property type="entry name" value="OpuAC"/>
    <property type="match status" value="1"/>
</dbReference>
<dbReference type="GO" id="GO:0043190">
    <property type="term" value="C:ATP-binding cassette (ABC) transporter complex"/>
    <property type="evidence" value="ECO:0007669"/>
    <property type="project" value="InterPro"/>
</dbReference>
<dbReference type="GO" id="GO:0022857">
    <property type="term" value="F:transmembrane transporter activity"/>
    <property type="evidence" value="ECO:0007669"/>
    <property type="project" value="InterPro"/>
</dbReference>
<reference evidence="2 3" key="1">
    <citation type="submission" date="2019-12" db="EMBL/GenBank/DDBJ databases">
        <title>Full genome sequence of a Bacillus safensis strain isolated from commercially available natto in Indonesia.</title>
        <authorList>
            <person name="Yoshida M."/>
            <person name="Uomi M."/>
            <person name="Waturangi D."/>
            <person name="Ekaputri J.J."/>
            <person name="Setiamarga D.H.E."/>
        </authorList>
    </citation>
    <scope>NUCLEOTIDE SEQUENCE [LARGE SCALE GENOMIC DNA]</scope>
    <source>
        <strain evidence="2 3">IDN1</strain>
    </source>
</reference>
<name>A0A5S9MKT0_BACIA</name>
<dbReference type="SUPFAM" id="SSF53850">
    <property type="entry name" value="Periplasmic binding protein-like II"/>
    <property type="match status" value="1"/>
</dbReference>
<gene>
    <name evidence="2" type="ORF">BsIDN1_71890</name>
</gene>
<organism evidence="2 3">
    <name type="scientific">Bacillus safensis</name>
    <dbReference type="NCBI Taxonomy" id="561879"/>
    <lineage>
        <taxon>Bacteria</taxon>
        <taxon>Bacillati</taxon>
        <taxon>Bacillota</taxon>
        <taxon>Bacilli</taxon>
        <taxon>Bacillales</taxon>
        <taxon>Bacillaceae</taxon>
        <taxon>Bacillus</taxon>
    </lineage>
</organism>